<accession>A0A8S5SE76</accession>
<sequence>MERRILAELFVNDEKAIEEDLGTIDYVEREAGWMSESGIRVGDMRILDDDDPEDAKASDLADKIFKSEENNRTFVYVVRTDSIIDGSIDTTMKVFSTREKAKTYFDKCVADEKANDHLMLLDDKVINEGEYYFSIYQEGFWSEDRYEIEIIERVVH</sequence>
<reference evidence="1" key="1">
    <citation type="journal article" date="2021" name="Proc. Natl. Acad. Sci. U.S.A.">
        <title>A Catalog of Tens of Thousands of Viruses from Human Metagenomes Reveals Hidden Associations with Chronic Diseases.</title>
        <authorList>
            <person name="Tisza M.J."/>
            <person name="Buck C.B."/>
        </authorList>
    </citation>
    <scope>NUCLEOTIDE SEQUENCE</scope>
    <source>
        <strain evidence="1">Ctnpt50</strain>
    </source>
</reference>
<evidence type="ECO:0000313" key="1">
    <source>
        <dbReference type="EMBL" id="DAF49091.1"/>
    </source>
</evidence>
<name>A0A8S5SE76_9CAUD</name>
<proteinExistence type="predicted"/>
<protein>
    <submittedName>
        <fullName evidence="1">Uncharacterized protein</fullName>
    </submittedName>
</protein>
<dbReference type="EMBL" id="BK032577">
    <property type="protein sequence ID" value="DAF49091.1"/>
    <property type="molecule type" value="Genomic_DNA"/>
</dbReference>
<organism evidence="1">
    <name type="scientific">Siphoviridae sp. ctnpt50</name>
    <dbReference type="NCBI Taxonomy" id="2827941"/>
    <lineage>
        <taxon>Viruses</taxon>
        <taxon>Duplodnaviria</taxon>
        <taxon>Heunggongvirae</taxon>
        <taxon>Uroviricota</taxon>
        <taxon>Caudoviricetes</taxon>
    </lineage>
</organism>